<dbReference type="InterPro" id="IPR000639">
    <property type="entry name" value="Epox_hydrolase-like"/>
</dbReference>
<dbReference type="GO" id="GO:0004301">
    <property type="term" value="F:epoxide hydrolase activity"/>
    <property type="evidence" value="ECO:0007669"/>
    <property type="project" value="TreeGrafter"/>
</dbReference>
<dbReference type="PIRSF" id="PIRSF001112">
    <property type="entry name" value="Epoxide_hydrolase"/>
    <property type="match status" value="1"/>
</dbReference>
<proteinExistence type="inferred from homology"/>
<dbReference type="OrthoDB" id="4654311at2"/>
<dbReference type="InterPro" id="IPR029058">
    <property type="entry name" value="AB_hydrolase_fold"/>
</dbReference>
<keyword evidence="7" id="KW-1185">Reference proteome</keyword>
<name>A0A5C4QMB9_9ACTN</name>
<dbReference type="SUPFAM" id="SSF53474">
    <property type="entry name" value="alpha/beta-Hydrolases"/>
    <property type="match status" value="1"/>
</dbReference>
<keyword evidence="2" id="KW-0058">Aromatic hydrocarbons catabolism</keyword>
<feature type="active site" description="Nucleophile" evidence="4">
    <location>
        <position position="175"/>
    </location>
</feature>
<dbReference type="PRINTS" id="PR00412">
    <property type="entry name" value="EPOXHYDRLASE"/>
</dbReference>
<organism evidence="6 7">
    <name type="scientific">Micromonospora orduensis</name>
    <dbReference type="NCBI Taxonomy" id="1420891"/>
    <lineage>
        <taxon>Bacteria</taxon>
        <taxon>Bacillati</taxon>
        <taxon>Actinomycetota</taxon>
        <taxon>Actinomycetes</taxon>
        <taxon>Micromonosporales</taxon>
        <taxon>Micromonosporaceae</taxon>
        <taxon>Micromonospora</taxon>
    </lineage>
</organism>
<evidence type="ECO:0000256" key="4">
    <source>
        <dbReference type="PIRSR" id="PIRSR001112-1"/>
    </source>
</evidence>
<evidence type="ECO:0000259" key="5">
    <source>
        <dbReference type="Pfam" id="PF06441"/>
    </source>
</evidence>
<dbReference type="PANTHER" id="PTHR21661">
    <property type="entry name" value="EPOXIDE HYDROLASE 1-RELATED"/>
    <property type="match status" value="1"/>
</dbReference>
<dbReference type="Proteomes" id="UP000306145">
    <property type="component" value="Unassembled WGS sequence"/>
</dbReference>
<evidence type="ECO:0000256" key="2">
    <source>
        <dbReference type="ARBA" id="ARBA00022797"/>
    </source>
</evidence>
<feature type="domain" description="Epoxide hydrolase N-terminal" evidence="5">
    <location>
        <begin position="2"/>
        <end position="106"/>
    </location>
</feature>
<dbReference type="Pfam" id="PF06441">
    <property type="entry name" value="EHN"/>
    <property type="match status" value="1"/>
</dbReference>
<comment type="similarity">
    <text evidence="1">Belongs to the peptidase S33 family.</text>
</comment>
<protein>
    <submittedName>
        <fullName evidence="6">Epoxide hydrolase</fullName>
    </submittedName>
</protein>
<dbReference type="RefSeq" id="WP_139585253.1">
    <property type="nucleotide sequence ID" value="NZ_VDFY01000162.1"/>
</dbReference>
<feature type="active site" description="Proton acceptor" evidence="4">
    <location>
        <position position="363"/>
    </location>
</feature>
<dbReference type="GO" id="GO:0097176">
    <property type="term" value="P:epoxide metabolic process"/>
    <property type="evidence" value="ECO:0007669"/>
    <property type="project" value="TreeGrafter"/>
</dbReference>
<gene>
    <name evidence="6" type="ORF">FHG89_16390</name>
</gene>
<dbReference type="InterPro" id="IPR016292">
    <property type="entry name" value="Epoxide_hydrolase"/>
</dbReference>
<evidence type="ECO:0000256" key="1">
    <source>
        <dbReference type="ARBA" id="ARBA00010088"/>
    </source>
</evidence>
<dbReference type="Gene3D" id="3.40.50.1820">
    <property type="entry name" value="alpha/beta hydrolase"/>
    <property type="match status" value="1"/>
</dbReference>
<evidence type="ECO:0000256" key="3">
    <source>
        <dbReference type="ARBA" id="ARBA00022801"/>
    </source>
</evidence>
<evidence type="ECO:0000313" key="7">
    <source>
        <dbReference type="Proteomes" id="UP000306145"/>
    </source>
</evidence>
<reference evidence="6 7" key="1">
    <citation type="submission" date="2019-06" db="EMBL/GenBank/DDBJ databases">
        <title>Micromonospora ordensis sp. nov., isolated from deep marine sediment.</title>
        <authorList>
            <person name="Veyisoglu A."/>
            <person name="Carro L."/>
            <person name="Klenk H.-P."/>
            <person name="Sahin N."/>
        </authorList>
    </citation>
    <scope>NUCLEOTIDE SEQUENCE [LARGE SCALE GENOMIC DNA]</scope>
    <source>
        <strain evidence="6 7">S2509</strain>
    </source>
</reference>
<evidence type="ECO:0000313" key="6">
    <source>
        <dbReference type="EMBL" id="TNH28021.1"/>
    </source>
</evidence>
<dbReference type="InterPro" id="IPR010497">
    <property type="entry name" value="Epoxide_hydro_N"/>
</dbReference>
<sequence>MRSFRIEIPQSELDDLKQRIASTRWPDEIPGVGWDRGVPLGYLRELADHWRSAYDWRAAEARLNEYPQYVTEIDGTNVHFMHIRSPEPDALPLIMTHGWPGTVAEFLEVIEPLTDPVKHGGEPSDAFHLVIPSIPGYAFSGPTGQVGWDTGRVADAWKELMRGLGYDRYAVQGGDWGMPISLRLGLADPEHVVGIHLNMCVTFPPPDPAAMAGLDQADLARLEFTARFMQDGTGWQRIQSTRPQTLSYALTDSPVGQLAWIAEKYKEWTDSAKVPEDAVSRDHILTAVSIYWLTATAGSSAQLYYESSHMDADFARTWAGPWPLEMPVGVASFPKDAVRPVRRFAEQIMPTLTHWTEFDRGGHFPALEQPQLLVGDIRTFARSLPR</sequence>
<feature type="active site" description="Proton donor" evidence="4">
    <location>
        <position position="304"/>
    </location>
</feature>
<comment type="caution">
    <text evidence="6">The sequence shown here is derived from an EMBL/GenBank/DDBJ whole genome shotgun (WGS) entry which is preliminary data.</text>
</comment>
<accession>A0A5C4QMB9</accession>
<dbReference type="EMBL" id="VDFY01000162">
    <property type="protein sequence ID" value="TNH28021.1"/>
    <property type="molecule type" value="Genomic_DNA"/>
</dbReference>
<dbReference type="AlphaFoldDB" id="A0A5C4QMB9"/>
<keyword evidence="3 6" id="KW-0378">Hydrolase</keyword>
<dbReference type="PANTHER" id="PTHR21661:SF35">
    <property type="entry name" value="EPOXIDE HYDROLASE"/>
    <property type="match status" value="1"/>
</dbReference>